<dbReference type="OrthoDB" id="5288719at2"/>
<gene>
    <name evidence="1" type="ORF">LS48_07630</name>
</gene>
<dbReference type="STRING" id="1548749.LS48_07630"/>
<dbReference type="PATRIC" id="fig|1548749.3.peg.1613"/>
<dbReference type="GO" id="GO:0016301">
    <property type="term" value="F:kinase activity"/>
    <property type="evidence" value="ECO:0007669"/>
    <property type="project" value="UniProtKB-KW"/>
</dbReference>
<name>A0A137RHL4_9FLAO</name>
<dbReference type="SUPFAM" id="SSF54211">
    <property type="entry name" value="Ribosomal protein S5 domain 2-like"/>
    <property type="match status" value="1"/>
</dbReference>
<dbReference type="Gene3D" id="3.30.230.10">
    <property type="match status" value="1"/>
</dbReference>
<dbReference type="EMBL" id="JRWG01000004">
    <property type="protein sequence ID" value="KXN98951.1"/>
    <property type="molecule type" value="Genomic_DNA"/>
</dbReference>
<dbReference type="RefSeq" id="WP_062621645.1">
    <property type="nucleotide sequence ID" value="NZ_JRWG01000004.1"/>
</dbReference>
<keyword evidence="2" id="KW-1185">Reference proteome</keyword>
<organism evidence="1 2">
    <name type="scientific">Aequorivita aquimaris</name>
    <dbReference type="NCBI Taxonomy" id="1548749"/>
    <lineage>
        <taxon>Bacteria</taxon>
        <taxon>Pseudomonadati</taxon>
        <taxon>Bacteroidota</taxon>
        <taxon>Flavobacteriia</taxon>
        <taxon>Flavobacteriales</taxon>
        <taxon>Flavobacteriaceae</taxon>
        <taxon>Aequorivita</taxon>
    </lineage>
</organism>
<keyword evidence="1" id="KW-0808">Transferase</keyword>
<reference evidence="2" key="1">
    <citation type="submission" date="2014-10" db="EMBL/GenBank/DDBJ databases">
        <title>Genome sequencing of Vitellibacter sp. D-24.</title>
        <authorList>
            <person name="Thevarajoo S."/>
            <person name="Selvaratnam C."/>
            <person name="Goh K.M."/>
            <person name="Chong C.S."/>
        </authorList>
    </citation>
    <scope>NUCLEOTIDE SEQUENCE [LARGE SCALE GENOMIC DNA]</scope>
    <source>
        <strain evidence="2">D-24</strain>
    </source>
</reference>
<reference evidence="1 2" key="2">
    <citation type="journal article" date="2016" name="Int. J. Syst. Evol. Microbiol.">
        <title>Vitellibacter aquimaris sp. nov., a marine bacterium isolated from seawater.</title>
        <authorList>
            <person name="Thevarajoo S."/>
            <person name="Selvaratnam C."/>
            <person name="Goh K.M."/>
            <person name="Hong K.W."/>
            <person name="Chan X.Y."/>
            <person name="Chan K.G."/>
            <person name="Chong C.S."/>
        </authorList>
    </citation>
    <scope>NUCLEOTIDE SEQUENCE [LARGE SCALE GENOMIC DNA]</scope>
    <source>
        <strain evidence="1 2">D-24</strain>
    </source>
</reference>
<dbReference type="InterPro" id="IPR020568">
    <property type="entry name" value="Ribosomal_Su5_D2-typ_SF"/>
</dbReference>
<evidence type="ECO:0000313" key="1">
    <source>
        <dbReference type="EMBL" id="KXN98951.1"/>
    </source>
</evidence>
<comment type="caution">
    <text evidence="1">The sequence shown here is derived from an EMBL/GenBank/DDBJ whole genome shotgun (WGS) entry which is preliminary data.</text>
</comment>
<dbReference type="InterPro" id="IPR014721">
    <property type="entry name" value="Ribsml_uS5_D2-typ_fold_subgr"/>
</dbReference>
<proteinExistence type="predicted"/>
<sequence>MQKFHSNGKLLLTGEYVVLDGATALAIPTKYGQSLEISDSKKEGVHWKSFDEKGTVWFENFFHLKNFGSKNQQDELSNTLSKILIEAKKLNPDFLLNSDGILAETKLGFPRNWGLGTSSTLISNIAQWAEVDGFALLANSFGGSGYDIAAAQSNTPILYELNHGKPHFRNIKLPLDFTDFLFFVHLNKKQDSKEGIAHYRNALVKEKDIQRISDISNKLLACDSLSDFEKLMDAHEETISEIINLPTIKSQLFSDYPRTIKSLGAWGGDFVLVTGDVSDMDYFRKKGFKTVIPFDEMILKTAP</sequence>
<dbReference type="NCBIfam" id="NF040656">
    <property type="entry name" value="GHMP_GYDIA"/>
    <property type="match status" value="1"/>
</dbReference>
<keyword evidence="1" id="KW-0418">Kinase</keyword>
<accession>A0A137RHL4</accession>
<dbReference type="Proteomes" id="UP000070138">
    <property type="component" value="Unassembled WGS sequence"/>
</dbReference>
<dbReference type="AlphaFoldDB" id="A0A137RHL4"/>
<dbReference type="InterPro" id="IPR047765">
    <property type="entry name" value="GHMP_GYDIA-like"/>
</dbReference>
<evidence type="ECO:0000313" key="2">
    <source>
        <dbReference type="Proteomes" id="UP000070138"/>
    </source>
</evidence>
<protein>
    <submittedName>
        <fullName evidence="1">GHMP kinase</fullName>
    </submittedName>
</protein>